<evidence type="ECO:0000256" key="2">
    <source>
        <dbReference type="ARBA" id="ARBA00022679"/>
    </source>
</evidence>
<name>A0A2U1M105_ARTAN</name>
<evidence type="ECO:0000256" key="1">
    <source>
        <dbReference type="ARBA" id="ARBA00012452"/>
    </source>
</evidence>
<keyword evidence="8" id="KW-1185">Reference proteome</keyword>
<dbReference type="Pfam" id="PF02798">
    <property type="entry name" value="GST_N"/>
    <property type="match status" value="1"/>
</dbReference>
<dbReference type="SFLD" id="SFLDS00019">
    <property type="entry name" value="Glutathione_Transferase_(cytos"/>
    <property type="match status" value="1"/>
</dbReference>
<dbReference type="InterPro" id="IPR045073">
    <property type="entry name" value="Omega/Tau-like"/>
</dbReference>
<dbReference type="SUPFAM" id="SSF47616">
    <property type="entry name" value="GST C-terminal domain-like"/>
    <property type="match status" value="1"/>
</dbReference>
<dbReference type="EC" id="2.5.1.18" evidence="1"/>
<dbReference type="InterPro" id="IPR004046">
    <property type="entry name" value="GST_C"/>
</dbReference>
<dbReference type="GO" id="GO:0005737">
    <property type="term" value="C:cytoplasm"/>
    <property type="evidence" value="ECO:0007669"/>
    <property type="project" value="TreeGrafter"/>
</dbReference>
<proteinExistence type="inferred from homology"/>
<dbReference type="CDD" id="cd03058">
    <property type="entry name" value="GST_N_Tau"/>
    <property type="match status" value="1"/>
</dbReference>
<dbReference type="InterPro" id="IPR036282">
    <property type="entry name" value="Glutathione-S-Trfase_C_sf"/>
</dbReference>
<evidence type="ECO:0000259" key="5">
    <source>
        <dbReference type="PROSITE" id="PS50404"/>
    </source>
</evidence>
<dbReference type="PANTHER" id="PTHR11260">
    <property type="entry name" value="GLUTATHIONE S-TRANSFERASE, GST, SUPERFAMILY, GST DOMAIN CONTAINING"/>
    <property type="match status" value="1"/>
</dbReference>
<dbReference type="InterPro" id="IPR045074">
    <property type="entry name" value="GST_C_Tau"/>
</dbReference>
<dbReference type="PROSITE" id="PS50404">
    <property type="entry name" value="GST_NTER"/>
    <property type="match status" value="1"/>
</dbReference>
<dbReference type="PROSITE" id="PS50405">
    <property type="entry name" value="GST_CTER"/>
    <property type="match status" value="1"/>
</dbReference>
<dbReference type="AlphaFoldDB" id="A0A2U1M105"/>
<dbReference type="InterPro" id="IPR040079">
    <property type="entry name" value="Glutathione_S-Trfase"/>
</dbReference>
<dbReference type="Pfam" id="PF00043">
    <property type="entry name" value="GST_C"/>
    <property type="match status" value="1"/>
</dbReference>
<feature type="domain" description="GST N-terminal" evidence="5">
    <location>
        <begin position="4"/>
        <end position="85"/>
    </location>
</feature>
<dbReference type="OrthoDB" id="202840at2759"/>
<dbReference type="GO" id="GO:0006749">
    <property type="term" value="P:glutathione metabolic process"/>
    <property type="evidence" value="ECO:0007669"/>
    <property type="project" value="InterPro"/>
</dbReference>
<evidence type="ECO:0000313" key="8">
    <source>
        <dbReference type="Proteomes" id="UP000245207"/>
    </source>
</evidence>
<comment type="similarity">
    <text evidence="4">Belongs to the GST superfamily.</text>
</comment>
<dbReference type="EMBL" id="PKPP01006933">
    <property type="protein sequence ID" value="PWA54890.1"/>
    <property type="molecule type" value="Genomic_DNA"/>
</dbReference>
<dbReference type="STRING" id="35608.A0A2U1M105"/>
<evidence type="ECO:0000313" key="7">
    <source>
        <dbReference type="EMBL" id="PWA54890.1"/>
    </source>
</evidence>
<dbReference type="Gene3D" id="1.20.1050.10">
    <property type="match status" value="1"/>
</dbReference>
<evidence type="ECO:0000256" key="4">
    <source>
        <dbReference type="RuleBase" id="RU003494"/>
    </source>
</evidence>
<dbReference type="SFLD" id="SFLDG01152">
    <property type="entry name" value="Main.3:_Omega-_and_Tau-like"/>
    <property type="match status" value="1"/>
</dbReference>
<reference evidence="7 8" key="1">
    <citation type="journal article" date="2018" name="Mol. Plant">
        <title>The genome of Artemisia annua provides insight into the evolution of Asteraceae family and artemisinin biosynthesis.</title>
        <authorList>
            <person name="Shen Q."/>
            <person name="Zhang L."/>
            <person name="Liao Z."/>
            <person name="Wang S."/>
            <person name="Yan T."/>
            <person name="Shi P."/>
            <person name="Liu M."/>
            <person name="Fu X."/>
            <person name="Pan Q."/>
            <person name="Wang Y."/>
            <person name="Lv Z."/>
            <person name="Lu X."/>
            <person name="Zhang F."/>
            <person name="Jiang W."/>
            <person name="Ma Y."/>
            <person name="Chen M."/>
            <person name="Hao X."/>
            <person name="Li L."/>
            <person name="Tang Y."/>
            <person name="Lv G."/>
            <person name="Zhou Y."/>
            <person name="Sun X."/>
            <person name="Brodelius P.E."/>
            <person name="Rose J.K.C."/>
            <person name="Tang K."/>
        </authorList>
    </citation>
    <scope>NUCLEOTIDE SEQUENCE [LARGE SCALE GENOMIC DNA]</scope>
    <source>
        <strain evidence="8">cv. Huhao1</strain>
        <tissue evidence="7">Leaf</tissue>
    </source>
</reference>
<comment type="catalytic activity">
    <reaction evidence="3">
        <text>RX + glutathione = an S-substituted glutathione + a halide anion + H(+)</text>
        <dbReference type="Rhea" id="RHEA:16437"/>
        <dbReference type="ChEBI" id="CHEBI:15378"/>
        <dbReference type="ChEBI" id="CHEBI:16042"/>
        <dbReference type="ChEBI" id="CHEBI:17792"/>
        <dbReference type="ChEBI" id="CHEBI:57925"/>
        <dbReference type="ChEBI" id="CHEBI:90779"/>
        <dbReference type="EC" id="2.5.1.18"/>
    </reaction>
</comment>
<gene>
    <name evidence="7" type="ORF">CTI12_AA431080</name>
</gene>
<dbReference type="CDD" id="cd03185">
    <property type="entry name" value="GST_C_Tau"/>
    <property type="match status" value="1"/>
</dbReference>
<protein>
    <recommendedName>
        <fullName evidence="1">glutathione transferase</fullName>
        <ecNumber evidence="1">2.5.1.18</ecNumber>
    </recommendedName>
</protein>
<organism evidence="7 8">
    <name type="scientific">Artemisia annua</name>
    <name type="common">Sweet wormwood</name>
    <dbReference type="NCBI Taxonomy" id="35608"/>
    <lineage>
        <taxon>Eukaryota</taxon>
        <taxon>Viridiplantae</taxon>
        <taxon>Streptophyta</taxon>
        <taxon>Embryophyta</taxon>
        <taxon>Tracheophyta</taxon>
        <taxon>Spermatophyta</taxon>
        <taxon>Magnoliopsida</taxon>
        <taxon>eudicotyledons</taxon>
        <taxon>Gunneridae</taxon>
        <taxon>Pentapetalae</taxon>
        <taxon>asterids</taxon>
        <taxon>campanulids</taxon>
        <taxon>Asterales</taxon>
        <taxon>Asteraceae</taxon>
        <taxon>Asteroideae</taxon>
        <taxon>Anthemideae</taxon>
        <taxon>Artemisiinae</taxon>
        <taxon>Artemisia</taxon>
    </lineage>
</organism>
<comment type="caution">
    <text evidence="7">The sequence shown here is derived from an EMBL/GenBank/DDBJ whole genome shotgun (WGS) entry which is preliminary data.</text>
</comment>
<dbReference type="InterPro" id="IPR010987">
    <property type="entry name" value="Glutathione-S-Trfase_C-like"/>
</dbReference>
<dbReference type="SFLD" id="SFLDG00358">
    <property type="entry name" value="Main_(cytGST)"/>
    <property type="match status" value="1"/>
</dbReference>
<feature type="domain" description="GST C-terminal" evidence="6">
    <location>
        <begin position="90"/>
        <end position="215"/>
    </location>
</feature>
<dbReference type="SUPFAM" id="SSF52833">
    <property type="entry name" value="Thioredoxin-like"/>
    <property type="match status" value="1"/>
</dbReference>
<dbReference type="Gene3D" id="3.40.30.10">
    <property type="entry name" value="Glutaredoxin"/>
    <property type="match status" value="1"/>
</dbReference>
<evidence type="ECO:0000256" key="3">
    <source>
        <dbReference type="ARBA" id="ARBA00047960"/>
    </source>
</evidence>
<dbReference type="InterPro" id="IPR036249">
    <property type="entry name" value="Thioredoxin-like_sf"/>
</dbReference>
<dbReference type="FunFam" id="3.40.30.10:FF:000014">
    <property type="entry name" value="Tau class glutathione S-transferase"/>
    <property type="match status" value="1"/>
</dbReference>
<dbReference type="Proteomes" id="UP000245207">
    <property type="component" value="Unassembled WGS sequence"/>
</dbReference>
<accession>A0A2U1M105</accession>
<dbReference type="PANTHER" id="PTHR11260:SF730">
    <property type="entry name" value="GLUTATHIONE TRANSFERASE"/>
    <property type="match status" value="1"/>
</dbReference>
<sequence length="222" mass="25160">MGKDEVKVLGMWASPFCMRVKIALAEKGVTYEEILENDLFGEKSALLLKSNPVHKQVPVLLHGDKPVVESTNIITYIDEVWPSPPLLPACAYERSRARFWADFIDRKVFSAGRGIWMANGEEQVESSKTEFLDILIYLDGTLGDKDYFTGDTFGLVDILLIGVTSWFCVFEKYGNFKVADHYPKLGAWMERCYARQSVLDAQIDSNNLFDLVSMIRQTNGLQ</sequence>
<dbReference type="InterPro" id="IPR004045">
    <property type="entry name" value="Glutathione_S-Trfase_N"/>
</dbReference>
<keyword evidence="2" id="KW-0808">Transferase</keyword>
<evidence type="ECO:0000259" key="6">
    <source>
        <dbReference type="PROSITE" id="PS50405"/>
    </source>
</evidence>
<dbReference type="GO" id="GO:0004364">
    <property type="term" value="F:glutathione transferase activity"/>
    <property type="evidence" value="ECO:0007669"/>
    <property type="project" value="UniProtKB-EC"/>
</dbReference>